<comment type="caution">
    <text evidence="2">The sequence shown here is derived from an EMBL/GenBank/DDBJ whole genome shotgun (WGS) entry which is preliminary data.</text>
</comment>
<keyword evidence="3" id="KW-1185">Reference proteome</keyword>
<evidence type="ECO:0000313" key="3">
    <source>
        <dbReference type="Proteomes" id="UP001596254"/>
    </source>
</evidence>
<accession>A0ABW1SRM6</accession>
<name>A0ABW1SRM6_9LACO</name>
<dbReference type="PROSITE" id="PS51257">
    <property type="entry name" value="PROKAR_LIPOPROTEIN"/>
    <property type="match status" value="1"/>
</dbReference>
<protein>
    <recommendedName>
        <fullName evidence="4">Lipoprotein</fullName>
    </recommendedName>
</protein>
<evidence type="ECO:0008006" key="4">
    <source>
        <dbReference type="Google" id="ProtNLM"/>
    </source>
</evidence>
<proteinExistence type="predicted"/>
<sequence>MKIKVIGISVLALLAVGLTGCGHHQTKSADKASSRQSVVKKQAATKAGASSTKTETPKPSALTTLLNGLTQKNAEDRSTQSNGELTYSQFYYRQGNWHWQVTSQNRGTIASGTVDSIQSSQDGEYKLAMKSPKGEAYMLELTYTNKSSDYTVKTSYQHIKGVYIIGDTTGVWKTGAPSELVGTWSTGFVPSTRTDDKKIAYDRTRFFISDQSIDGQIDSFTKNYTVYQTGNGWGANNAVYYQSLGQGTYLLKTYSDKYLGSVYKVTLSGNKLTVPGDGTEMKDMTKVANKPGMAFGFGNNPAKQLTEKQLDDWITRHLSDFGGTTHTYKQSGISTPEKDSKGRVVVTVRDMGRDEIAPTIGKFRVSSTGVLEWEDTSDGADIWSPVSDDPTN</sequence>
<feature type="region of interest" description="Disordered" evidence="1">
    <location>
        <begin position="24"/>
        <end position="60"/>
    </location>
</feature>
<dbReference type="Proteomes" id="UP001596254">
    <property type="component" value="Unassembled WGS sequence"/>
</dbReference>
<feature type="compositionally biased region" description="Low complexity" evidence="1">
    <location>
        <begin position="40"/>
        <end position="54"/>
    </location>
</feature>
<evidence type="ECO:0000313" key="2">
    <source>
        <dbReference type="EMBL" id="MFC6206768.1"/>
    </source>
</evidence>
<organism evidence="2 3">
    <name type="scientific">Levilactobacillus tongjiangensis</name>
    <dbReference type="NCBI Taxonomy" id="2486023"/>
    <lineage>
        <taxon>Bacteria</taxon>
        <taxon>Bacillati</taxon>
        <taxon>Bacillota</taxon>
        <taxon>Bacilli</taxon>
        <taxon>Lactobacillales</taxon>
        <taxon>Lactobacillaceae</taxon>
        <taxon>Levilactobacillus</taxon>
    </lineage>
</organism>
<reference evidence="3" key="1">
    <citation type="journal article" date="2019" name="Int. J. Syst. Evol. Microbiol.">
        <title>The Global Catalogue of Microorganisms (GCM) 10K type strain sequencing project: providing services to taxonomists for standard genome sequencing and annotation.</title>
        <authorList>
            <consortium name="The Broad Institute Genomics Platform"/>
            <consortium name="The Broad Institute Genome Sequencing Center for Infectious Disease"/>
            <person name="Wu L."/>
            <person name="Ma J."/>
        </authorList>
    </citation>
    <scope>NUCLEOTIDE SEQUENCE [LARGE SCALE GENOMIC DNA]</scope>
    <source>
        <strain evidence="3">CCM 8905</strain>
    </source>
</reference>
<dbReference type="RefSeq" id="WP_125694489.1">
    <property type="nucleotide sequence ID" value="NZ_JBHSSK010000013.1"/>
</dbReference>
<evidence type="ECO:0000256" key="1">
    <source>
        <dbReference type="SAM" id="MobiDB-lite"/>
    </source>
</evidence>
<gene>
    <name evidence="2" type="ORF">ACFP1G_04660</name>
</gene>
<dbReference type="EMBL" id="JBHSSK010000013">
    <property type="protein sequence ID" value="MFC6206768.1"/>
    <property type="molecule type" value="Genomic_DNA"/>
</dbReference>